<comment type="caution">
    <text evidence="2">The sequence shown here is derived from an EMBL/GenBank/DDBJ whole genome shotgun (WGS) entry which is preliminary data.</text>
</comment>
<organism evidence="2 3">
    <name type="scientific">Sphaerosporella brunnea</name>
    <dbReference type="NCBI Taxonomy" id="1250544"/>
    <lineage>
        <taxon>Eukaryota</taxon>
        <taxon>Fungi</taxon>
        <taxon>Dikarya</taxon>
        <taxon>Ascomycota</taxon>
        <taxon>Pezizomycotina</taxon>
        <taxon>Pezizomycetes</taxon>
        <taxon>Pezizales</taxon>
        <taxon>Pyronemataceae</taxon>
        <taxon>Sphaerosporella</taxon>
    </lineage>
</organism>
<evidence type="ECO:0000313" key="3">
    <source>
        <dbReference type="Proteomes" id="UP000326924"/>
    </source>
</evidence>
<protein>
    <submittedName>
        <fullName evidence="2">Uncharacterized protein</fullName>
    </submittedName>
</protein>
<feature type="compositionally biased region" description="Acidic residues" evidence="1">
    <location>
        <begin position="20"/>
        <end position="52"/>
    </location>
</feature>
<accession>A0A5J5EYI9</accession>
<gene>
    <name evidence="2" type="ORF">FN846DRAFT_906375</name>
</gene>
<evidence type="ECO:0000313" key="2">
    <source>
        <dbReference type="EMBL" id="KAA8908057.1"/>
    </source>
</evidence>
<dbReference type="EMBL" id="VXIS01000072">
    <property type="protein sequence ID" value="KAA8908057.1"/>
    <property type="molecule type" value="Genomic_DNA"/>
</dbReference>
<dbReference type="Proteomes" id="UP000326924">
    <property type="component" value="Unassembled WGS sequence"/>
</dbReference>
<reference evidence="2 3" key="1">
    <citation type="submission" date="2019-09" db="EMBL/GenBank/DDBJ databases">
        <title>Draft genome of the ectomycorrhizal ascomycete Sphaerosporella brunnea.</title>
        <authorList>
            <consortium name="DOE Joint Genome Institute"/>
            <person name="Benucci G.M."/>
            <person name="Marozzi G."/>
            <person name="Antonielli L."/>
            <person name="Sanchez S."/>
            <person name="Marco P."/>
            <person name="Wang X."/>
            <person name="Falini L.B."/>
            <person name="Barry K."/>
            <person name="Haridas S."/>
            <person name="Lipzen A."/>
            <person name="Labutti K."/>
            <person name="Grigoriev I.V."/>
            <person name="Murat C."/>
            <person name="Martin F."/>
            <person name="Albertini E."/>
            <person name="Donnini D."/>
            <person name="Bonito G."/>
        </authorList>
    </citation>
    <scope>NUCLEOTIDE SEQUENCE [LARGE SCALE GENOMIC DNA]</scope>
    <source>
        <strain evidence="2 3">Sb_GMNB300</strain>
    </source>
</reference>
<proteinExistence type="predicted"/>
<sequence>MIYEEVFLEEDSGGDHDGSEESEEDSSDIYDGDHDESEESEEDSSDSDDNADSDSLYGGHLSDAQDSDNQVDDANVEDQQDSDNQGDDANGANKHPVTPLTPLASCNLLPQTWSKSTCSPRHIIDLRTPPHSRLELKPSGPPLDYLPTLVHAHSWLPRYSAAMVPVEQGDVRNLKKAADQRILEAVNNIVRGQAGYVNHDESDSDSELVDAPI</sequence>
<feature type="compositionally biased region" description="Acidic residues" evidence="1">
    <location>
        <begin position="1"/>
        <end position="12"/>
    </location>
</feature>
<name>A0A5J5EYI9_9PEZI</name>
<feature type="region of interest" description="Disordered" evidence="1">
    <location>
        <begin position="1"/>
        <end position="98"/>
    </location>
</feature>
<dbReference type="AlphaFoldDB" id="A0A5J5EYI9"/>
<feature type="compositionally biased region" description="Acidic residues" evidence="1">
    <location>
        <begin position="65"/>
        <end position="86"/>
    </location>
</feature>
<keyword evidence="3" id="KW-1185">Reference proteome</keyword>
<evidence type="ECO:0000256" key="1">
    <source>
        <dbReference type="SAM" id="MobiDB-lite"/>
    </source>
</evidence>
<dbReference type="InParanoid" id="A0A5J5EYI9"/>